<evidence type="ECO:0000313" key="3">
    <source>
        <dbReference type="Proteomes" id="UP000657177"/>
    </source>
</evidence>
<dbReference type="GO" id="GO:0030649">
    <property type="term" value="P:aminoglycoside antibiotic catabolic process"/>
    <property type="evidence" value="ECO:0007669"/>
    <property type="project" value="TreeGrafter"/>
</dbReference>
<dbReference type="GO" id="GO:0034069">
    <property type="term" value="F:aminoglycoside N-acetyltransferase activity"/>
    <property type="evidence" value="ECO:0007669"/>
    <property type="project" value="TreeGrafter"/>
</dbReference>
<keyword evidence="3" id="KW-1185">Reference proteome</keyword>
<comment type="caution">
    <text evidence="2">The sequence shown here is derived from an EMBL/GenBank/DDBJ whole genome shotgun (WGS) entry which is preliminary data.</text>
</comment>
<protein>
    <submittedName>
        <fullName evidence="2">Sterol carrier protein domain-containing protein</fullName>
    </submittedName>
</protein>
<evidence type="ECO:0000259" key="1">
    <source>
        <dbReference type="Pfam" id="PF13530"/>
    </source>
</evidence>
<accession>A0A8J6I0Y1</accession>
<dbReference type="InterPro" id="IPR036527">
    <property type="entry name" value="SCP2_sterol-bd_dom_sf"/>
</dbReference>
<organism evidence="2 3">
    <name type="scientific">Capillibacterium thermochitinicola</name>
    <dbReference type="NCBI Taxonomy" id="2699427"/>
    <lineage>
        <taxon>Bacteria</taxon>
        <taxon>Bacillati</taxon>
        <taxon>Bacillota</taxon>
        <taxon>Capillibacterium</taxon>
    </lineage>
</organism>
<dbReference type="PANTHER" id="PTHR37817:SF1">
    <property type="entry name" value="N-ACETYLTRANSFERASE EIS"/>
    <property type="match status" value="1"/>
</dbReference>
<dbReference type="PANTHER" id="PTHR37817">
    <property type="entry name" value="N-ACETYLTRANSFERASE EIS"/>
    <property type="match status" value="1"/>
</dbReference>
<dbReference type="Gene3D" id="3.40.630.30">
    <property type="match status" value="1"/>
</dbReference>
<gene>
    <name evidence="2" type="ORF">G5B42_01835</name>
</gene>
<dbReference type="InterPro" id="IPR025559">
    <property type="entry name" value="Eis_dom"/>
</dbReference>
<dbReference type="AlphaFoldDB" id="A0A8J6I0Y1"/>
<name>A0A8J6I0Y1_9FIRM</name>
<dbReference type="InterPro" id="IPR016181">
    <property type="entry name" value="Acyl_CoA_acyltransferase"/>
</dbReference>
<dbReference type="EMBL" id="JAAKDE010000003">
    <property type="protein sequence ID" value="MBA2132292.1"/>
    <property type="molecule type" value="Genomic_DNA"/>
</dbReference>
<dbReference type="SUPFAM" id="SSF55729">
    <property type="entry name" value="Acyl-CoA N-acyltransferases (Nat)"/>
    <property type="match status" value="1"/>
</dbReference>
<feature type="domain" description="Enhanced intracellular survival protein" evidence="1">
    <location>
        <begin position="208"/>
        <end position="307"/>
    </location>
</feature>
<sequence length="313" mass="34346">MLPFNTKFYTRLGWGEWADHRLYYLPPAPNRTVETSLNPMGDSPWRFRQVEAKEKLKLLAEIYERSFACIDGGLRRSAQDWTCLLLDHTLYGGKTWLATDRTGTPQGYALVLPPTNGRPILRELITLDPSLKAPFLNYLATGLTGASWPAAYTVPATPVIPATQTASADAGVKQANIICPVPANGMEQLTPYIPPGTEPVFLGRITSVPRMLEACVYPPLTAEWIMEVTDPLLPENNGQYRINVAGGKMRVTKTAGEKPAVRCPVATLTRLVTGNAHPAELAARGDLTLDHPECLAVLTALFPPASNFINEYF</sequence>
<reference evidence="2" key="1">
    <citation type="submission" date="2020-06" db="EMBL/GenBank/DDBJ databases">
        <title>Novel chitinolytic bacterium.</title>
        <authorList>
            <person name="Ungkulpasvich U."/>
            <person name="Kosugi A."/>
            <person name="Uke A."/>
        </authorList>
    </citation>
    <scope>NUCLEOTIDE SEQUENCE</scope>
    <source>
        <strain evidence="2">UUS1-1</strain>
    </source>
</reference>
<dbReference type="Proteomes" id="UP000657177">
    <property type="component" value="Unassembled WGS sequence"/>
</dbReference>
<dbReference type="InterPro" id="IPR051554">
    <property type="entry name" value="Acetyltransferase_Eis"/>
</dbReference>
<dbReference type="Gene3D" id="3.30.1050.10">
    <property type="entry name" value="SCP2 sterol-binding domain"/>
    <property type="match status" value="1"/>
</dbReference>
<evidence type="ECO:0000313" key="2">
    <source>
        <dbReference type="EMBL" id="MBA2132292.1"/>
    </source>
</evidence>
<dbReference type="SUPFAM" id="SSF55718">
    <property type="entry name" value="SCP-like"/>
    <property type="match status" value="1"/>
</dbReference>
<dbReference type="Pfam" id="PF13530">
    <property type="entry name" value="SCP2_2"/>
    <property type="match status" value="1"/>
</dbReference>
<proteinExistence type="predicted"/>